<dbReference type="Gene3D" id="3.90.550.10">
    <property type="entry name" value="Spore Coat Polysaccharide Biosynthesis Protein SpsA, Chain A"/>
    <property type="match status" value="1"/>
</dbReference>
<dbReference type="PATRIC" id="fig|1423726.3.peg.2235"/>
<evidence type="ECO:0000256" key="5">
    <source>
        <dbReference type="ARBA" id="ARBA00022989"/>
    </source>
</evidence>
<dbReference type="PANTHER" id="PTHR48090:SF1">
    <property type="entry name" value="PROPHAGE BACTOPRENOL GLUCOSYL TRANSFERASE HOMOLOG"/>
    <property type="match status" value="1"/>
</dbReference>
<feature type="transmembrane region" description="Helical" evidence="7">
    <location>
        <begin position="268"/>
        <end position="292"/>
    </location>
</feature>
<reference evidence="9 10" key="1">
    <citation type="journal article" date="2015" name="Genome Announc.">
        <title>Expanding the biotechnology potential of lactobacilli through comparative genomics of 213 strains and associated genera.</title>
        <authorList>
            <person name="Sun Z."/>
            <person name="Harris H.M."/>
            <person name="McCann A."/>
            <person name="Guo C."/>
            <person name="Argimon S."/>
            <person name="Zhang W."/>
            <person name="Yang X."/>
            <person name="Jeffery I.B."/>
            <person name="Cooney J.C."/>
            <person name="Kagawa T.F."/>
            <person name="Liu W."/>
            <person name="Song Y."/>
            <person name="Salvetti E."/>
            <person name="Wrobel A."/>
            <person name="Rasinkangas P."/>
            <person name="Parkhill J."/>
            <person name="Rea M.C."/>
            <person name="O'Sullivan O."/>
            <person name="Ritari J."/>
            <person name="Douillard F.P."/>
            <person name="Paul Ross R."/>
            <person name="Yang R."/>
            <person name="Briner A.E."/>
            <person name="Felis G.E."/>
            <person name="de Vos W.M."/>
            <person name="Barrangou R."/>
            <person name="Klaenhammer T.R."/>
            <person name="Caufield P.W."/>
            <person name="Cui Y."/>
            <person name="Zhang H."/>
            <person name="O'Toole P.W."/>
        </authorList>
    </citation>
    <scope>NUCLEOTIDE SEQUENCE [LARGE SCALE GENOMIC DNA]</scope>
    <source>
        <strain evidence="9 10">DSM 20003</strain>
    </source>
</reference>
<keyword evidence="10" id="KW-1185">Reference proteome</keyword>
<comment type="subcellular location">
    <subcellularLocation>
        <location evidence="1">Membrane</location>
        <topology evidence="1">Multi-pass membrane protein</topology>
    </subcellularLocation>
</comment>
<evidence type="ECO:0000313" key="10">
    <source>
        <dbReference type="Proteomes" id="UP000051461"/>
    </source>
</evidence>
<dbReference type="STRING" id="1423726.FC07_GL002153"/>
<evidence type="ECO:0000256" key="3">
    <source>
        <dbReference type="ARBA" id="ARBA00022679"/>
    </source>
</evidence>
<dbReference type="Proteomes" id="UP000051461">
    <property type="component" value="Unassembled WGS sequence"/>
</dbReference>
<evidence type="ECO:0000256" key="1">
    <source>
        <dbReference type="ARBA" id="ARBA00004141"/>
    </source>
</evidence>
<evidence type="ECO:0000256" key="2">
    <source>
        <dbReference type="ARBA" id="ARBA00022676"/>
    </source>
</evidence>
<protein>
    <submittedName>
        <fullName evidence="9">Glycosyltransferase</fullName>
    </submittedName>
</protein>
<dbReference type="InterPro" id="IPR001173">
    <property type="entry name" value="Glyco_trans_2-like"/>
</dbReference>
<keyword evidence="2" id="KW-0328">Glycosyltransferase</keyword>
<dbReference type="GO" id="GO:0016757">
    <property type="term" value="F:glycosyltransferase activity"/>
    <property type="evidence" value="ECO:0007669"/>
    <property type="project" value="UniProtKB-KW"/>
</dbReference>
<dbReference type="GO" id="GO:0005886">
    <property type="term" value="C:plasma membrane"/>
    <property type="evidence" value="ECO:0007669"/>
    <property type="project" value="TreeGrafter"/>
</dbReference>
<feature type="transmembrane region" description="Helical" evidence="7">
    <location>
        <begin position="235"/>
        <end position="256"/>
    </location>
</feature>
<name>A0A0R1GZX4_9LACO</name>
<organism evidence="9 10">
    <name type="scientific">Loigolactobacillus bifermentans DSM 20003</name>
    <dbReference type="NCBI Taxonomy" id="1423726"/>
    <lineage>
        <taxon>Bacteria</taxon>
        <taxon>Bacillati</taxon>
        <taxon>Bacillota</taxon>
        <taxon>Bacilli</taxon>
        <taxon>Lactobacillales</taxon>
        <taxon>Lactobacillaceae</taxon>
        <taxon>Loigolactobacillus</taxon>
    </lineage>
</organism>
<proteinExistence type="predicted"/>
<evidence type="ECO:0000313" key="9">
    <source>
        <dbReference type="EMBL" id="KRK39931.1"/>
    </source>
</evidence>
<dbReference type="EMBL" id="AZDA01000031">
    <property type="protein sequence ID" value="KRK39931.1"/>
    <property type="molecule type" value="Genomic_DNA"/>
</dbReference>
<evidence type="ECO:0000256" key="4">
    <source>
        <dbReference type="ARBA" id="ARBA00022692"/>
    </source>
</evidence>
<evidence type="ECO:0000256" key="6">
    <source>
        <dbReference type="ARBA" id="ARBA00023136"/>
    </source>
</evidence>
<gene>
    <name evidence="9" type="ORF">FC07_GL002153</name>
</gene>
<dbReference type="PANTHER" id="PTHR48090">
    <property type="entry name" value="UNDECAPRENYL-PHOSPHATE 4-DEOXY-4-FORMAMIDO-L-ARABINOSE TRANSFERASE-RELATED"/>
    <property type="match status" value="1"/>
</dbReference>
<dbReference type="InterPro" id="IPR050256">
    <property type="entry name" value="Glycosyltransferase_2"/>
</dbReference>
<dbReference type="InterPro" id="IPR029044">
    <property type="entry name" value="Nucleotide-diphossugar_trans"/>
</dbReference>
<accession>A0A0R1GZX4</accession>
<keyword evidence="3 9" id="KW-0808">Transferase</keyword>
<dbReference type="CDD" id="cd04187">
    <property type="entry name" value="DPM1_like_bac"/>
    <property type="match status" value="1"/>
</dbReference>
<keyword evidence="4 7" id="KW-0812">Transmembrane</keyword>
<sequence>MKRLTIIVPCYNEEAVLPSSLSQLTALLQQLIDQQAVAPTSRLLFVDDGSRDQTWSLIASAQLNNQLVTGLQFSRNFGHQSALLAGLTVASQDADIMITIDADLQDDIQAIPKMIALSTQADVIYGVRDSRKTDTWFKRWSATMFYSLMHGLGVEMVPNAADFRLMSKRAVLALLDLPERNMFLRGMVPLVGFPTQKVFYDRKPRTAGETKYPLRKMIAFAVDGITSFSTVPLRLIMNLGIFVVFIGVVLMIYSLIRKFTGQVVAGWSSLMVSMWVLGGVQLIALSVLGEYVSKVFKEVKRRPRFIIQTDTYSQQKPNETSNSTTA</sequence>
<dbReference type="AlphaFoldDB" id="A0A0R1GZX4"/>
<keyword evidence="5 7" id="KW-1133">Transmembrane helix</keyword>
<dbReference type="RefSeq" id="WP_057904040.1">
    <property type="nucleotide sequence ID" value="NZ_AZDA01000031.1"/>
</dbReference>
<evidence type="ECO:0000259" key="8">
    <source>
        <dbReference type="Pfam" id="PF00535"/>
    </source>
</evidence>
<feature type="domain" description="Glycosyltransferase 2-like" evidence="8">
    <location>
        <begin position="5"/>
        <end position="170"/>
    </location>
</feature>
<keyword evidence="6 7" id="KW-0472">Membrane</keyword>
<dbReference type="SUPFAM" id="SSF53448">
    <property type="entry name" value="Nucleotide-diphospho-sugar transferases"/>
    <property type="match status" value="1"/>
</dbReference>
<comment type="caution">
    <text evidence="9">The sequence shown here is derived from an EMBL/GenBank/DDBJ whole genome shotgun (WGS) entry which is preliminary data.</text>
</comment>
<dbReference type="Pfam" id="PF00535">
    <property type="entry name" value="Glycos_transf_2"/>
    <property type="match status" value="1"/>
</dbReference>
<evidence type="ECO:0000256" key="7">
    <source>
        <dbReference type="SAM" id="Phobius"/>
    </source>
</evidence>
<dbReference type="OrthoDB" id="9807778at2"/>